<keyword evidence="2" id="KW-1185">Reference proteome</keyword>
<proteinExistence type="predicted"/>
<accession>A0A7C9I0Q2</accession>
<evidence type="ECO:0000313" key="1">
    <source>
        <dbReference type="EMBL" id="MVN88348.1"/>
    </source>
</evidence>
<sequence length="91" mass="10211">MKVPAIPFDVAQPPSLVEVMEALQVQGYDYTLKWRSRKGKFRAMVWHPMWAGLPSQGRPIKYHVQPEMALALAWAAALAWYGRHAHVAGAA</sequence>
<dbReference type="Proteomes" id="UP000483286">
    <property type="component" value="Unassembled WGS sequence"/>
</dbReference>
<protein>
    <submittedName>
        <fullName evidence="1">Uncharacterized protein</fullName>
    </submittedName>
</protein>
<dbReference type="EMBL" id="WQLB01000026">
    <property type="protein sequence ID" value="MVN88348.1"/>
    <property type="molecule type" value="Genomic_DNA"/>
</dbReference>
<name>A0A7C9I0Q2_9DEIO</name>
<dbReference type="RefSeq" id="WP_157460407.1">
    <property type="nucleotide sequence ID" value="NZ_WQLB01000026.1"/>
</dbReference>
<evidence type="ECO:0000313" key="2">
    <source>
        <dbReference type="Proteomes" id="UP000483286"/>
    </source>
</evidence>
<reference evidence="1 2" key="1">
    <citation type="submission" date="2019-12" db="EMBL/GenBank/DDBJ databases">
        <title>Deinococcus sp. HMF7620 Genome sequencing and assembly.</title>
        <authorList>
            <person name="Kang H."/>
            <person name="Kim H."/>
            <person name="Joh K."/>
        </authorList>
    </citation>
    <scope>NUCLEOTIDE SEQUENCE [LARGE SCALE GENOMIC DNA]</scope>
    <source>
        <strain evidence="1 2">HMF7620</strain>
    </source>
</reference>
<dbReference type="AlphaFoldDB" id="A0A7C9I0Q2"/>
<gene>
    <name evidence="1" type="ORF">GO986_16505</name>
</gene>
<comment type="caution">
    <text evidence="1">The sequence shown here is derived from an EMBL/GenBank/DDBJ whole genome shotgun (WGS) entry which is preliminary data.</text>
</comment>
<organism evidence="1 2">
    <name type="scientific">Deinococcus arboris</name>
    <dbReference type="NCBI Taxonomy" id="2682977"/>
    <lineage>
        <taxon>Bacteria</taxon>
        <taxon>Thermotogati</taxon>
        <taxon>Deinococcota</taxon>
        <taxon>Deinococci</taxon>
        <taxon>Deinococcales</taxon>
        <taxon>Deinococcaceae</taxon>
        <taxon>Deinococcus</taxon>
    </lineage>
</organism>